<protein>
    <submittedName>
        <fullName evidence="1">Pathogenicity locus</fullName>
    </submittedName>
</protein>
<name>A0A3E3E1N3_9FIRM</name>
<organism evidence="1 2">
    <name type="scientific">Anaerofustis stercorihominis</name>
    <dbReference type="NCBI Taxonomy" id="214853"/>
    <lineage>
        <taxon>Bacteria</taxon>
        <taxon>Bacillati</taxon>
        <taxon>Bacillota</taxon>
        <taxon>Clostridia</taxon>
        <taxon>Eubacteriales</taxon>
        <taxon>Eubacteriaceae</taxon>
        <taxon>Anaerofustis</taxon>
    </lineage>
</organism>
<sequence length="81" mass="9429">MSELRKIPGVGVETEKDLISLGYTTISSLKGADPEEIYLRDCERQGVDIDRCQLYVYRCAVYYANGGEDRENKKWWDFKDK</sequence>
<accession>A0A3E3E1N3</accession>
<dbReference type="RefSeq" id="WP_039945037.1">
    <property type="nucleotide sequence ID" value="NZ_CABKNJ010000002.1"/>
</dbReference>
<evidence type="ECO:0000313" key="2">
    <source>
        <dbReference type="Proteomes" id="UP000261212"/>
    </source>
</evidence>
<dbReference type="Gene3D" id="1.10.150.20">
    <property type="entry name" value="5' to 3' exonuclease, C-terminal subdomain"/>
    <property type="match status" value="1"/>
</dbReference>
<comment type="caution">
    <text evidence="1">The sequence shown here is derived from an EMBL/GenBank/DDBJ whole genome shotgun (WGS) entry which is preliminary data.</text>
</comment>
<dbReference type="AlphaFoldDB" id="A0A3E3E1N3"/>
<dbReference type="EMBL" id="QUSM01000002">
    <property type="protein sequence ID" value="RGD75462.1"/>
    <property type="molecule type" value="Genomic_DNA"/>
</dbReference>
<proteinExistence type="predicted"/>
<dbReference type="Proteomes" id="UP000261212">
    <property type="component" value="Unassembled WGS sequence"/>
</dbReference>
<gene>
    <name evidence="1" type="ORF">DW687_03815</name>
</gene>
<dbReference type="Pfam" id="PF11731">
    <property type="entry name" value="Cdd1"/>
    <property type="match status" value="1"/>
</dbReference>
<reference evidence="1 2" key="1">
    <citation type="submission" date="2018-08" db="EMBL/GenBank/DDBJ databases">
        <title>A genome reference for cultivated species of the human gut microbiota.</title>
        <authorList>
            <person name="Zou Y."/>
            <person name="Xue W."/>
            <person name="Luo G."/>
        </authorList>
    </citation>
    <scope>NUCLEOTIDE SEQUENCE [LARGE SCALE GENOMIC DNA]</scope>
    <source>
        <strain evidence="1 2">AM25-6</strain>
    </source>
</reference>
<evidence type="ECO:0000313" key="1">
    <source>
        <dbReference type="EMBL" id="RGD75462.1"/>
    </source>
</evidence>
<dbReference type="InterPro" id="IPR021725">
    <property type="entry name" value="Cdd1"/>
</dbReference>